<proteinExistence type="predicted"/>
<evidence type="ECO:0000313" key="2">
    <source>
        <dbReference type="Proteomes" id="UP000218418"/>
    </source>
</evidence>
<dbReference type="Proteomes" id="UP000218418">
    <property type="component" value="Plasmid plasmid1"/>
</dbReference>
<dbReference type="AlphaFoldDB" id="A0A1Z4M2L1"/>
<protein>
    <submittedName>
        <fullName evidence="1">Uncharacterized protein</fullName>
    </submittedName>
</protein>
<geneLocation type="plasmid" evidence="2">
    <name>Plasmid1 dna</name>
</geneLocation>
<organism evidence="1 2">
    <name type="scientific">Calothrix parasitica NIES-267</name>
    <dbReference type="NCBI Taxonomy" id="1973488"/>
    <lineage>
        <taxon>Bacteria</taxon>
        <taxon>Bacillati</taxon>
        <taxon>Cyanobacteriota</taxon>
        <taxon>Cyanophyceae</taxon>
        <taxon>Nostocales</taxon>
        <taxon>Calotrichaceae</taxon>
        <taxon>Calothrix</taxon>
    </lineage>
</organism>
<sequence>MNEKYVQLEIWDLLEEAKQEPFDVNWNLLWDSLDVSLIDLNSSEQLRVAADALLQMVQVFHLRSMEAFEELEAYTSDDGPVMGDKDFTLFVRQSVDVDFDEFIEPLVSPIRKSYTFTERDEYQSQMEIVDKEILLETIEVTPEAEFERIVDIAHSENVSDWTSAIANYFVATRVKSATWSELRKKVNIAPVEIFLGLLLGDFILSQNRDELYLFYDNEISVEFKQI</sequence>
<gene>
    <name evidence="1" type="ORF">NIES267_72580</name>
</gene>
<name>A0A1Z4M2L1_9CYAN</name>
<keyword evidence="2" id="KW-1185">Reference proteome</keyword>
<evidence type="ECO:0000313" key="1">
    <source>
        <dbReference type="EMBL" id="BAY87734.1"/>
    </source>
</evidence>
<dbReference type="OrthoDB" id="582303at2"/>
<keyword evidence="1" id="KW-0614">Plasmid</keyword>
<reference evidence="1 2" key="1">
    <citation type="submission" date="2017-06" db="EMBL/GenBank/DDBJ databases">
        <title>Genome sequencing of cyanobaciteial culture collection at National Institute for Environmental Studies (NIES).</title>
        <authorList>
            <person name="Hirose Y."/>
            <person name="Shimura Y."/>
            <person name="Fujisawa T."/>
            <person name="Nakamura Y."/>
            <person name="Kawachi M."/>
        </authorList>
    </citation>
    <scope>NUCLEOTIDE SEQUENCE [LARGE SCALE GENOMIC DNA]</scope>
    <source>
        <strain evidence="1 2">NIES-267</strain>
        <plasmid evidence="2">Plasmid1 dna</plasmid>
    </source>
</reference>
<accession>A0A1Z4M2L1</accession>
<dbReference type="EMBL" id="AP018228">
    <property type="protein sequence ID" value="BAY87734.1"/>
    <property type="molecule type" value="Genomic_DNA"/>
</dbReference>